<dbReference type="OrthoDB" id="350437at2157"/>
<evidence type="ECO:0000313" key="2">
    <source>
        <dbReference type="EMBL" id="MWG34101.1"/>
    </source>
</evidence>
<reference evidence="2 3" key="1">
    <citation type="submission" date="2019-12" db="EMBL/GenBank/DDBJ databases">
        <title>Halocatena pleomorpha gen. nov. sp. nov., an extremely halophilic archaeon of family Halobacteriaceae isolated from saltpan soil.</title>
        <authorList>
            <person name="Pal Y."/>
            <person name="Verma A."/>
            <person name="Krishnamurthi S."/>
            <person name="Kumar P."/>
        </authorList>
    </citation>
    <scope>NUCLEOTIDE SEQUENCE [LARGE SCALE GENOMIC DNA]</scope>
    <source>
        <strain evidence="2 3">JCM 16495</strain>
    </source>
</reference>
<proteinExistence type="predicted"/>
<accession>A0A6B0GJR7</accession>
<dbReference type="RefSeq" id="WP_158203818.1">
    <property type="nucleotide sequence ID" value="NZ_WSZK01000014.1"/>
</dbReference>
<dbReference type="InterPro" id="IPR041726">
    <property type="entry name" value="ACAD10_11_N"/>
</dbReference>
<keyword evidence="3" id="KW-1185">Reference proteome</keyword>
<protein>
    <submittedName>
        <fullName evidence="2">Phosphotransferase</fullName>
    </submittedName>
</protein>
<dbReference type="EMBL" id="WSZK01000014">
    <property type="protein sequence ID" value="MWG34101.1"/>
    <property type="molecule type" value="Genomic_DNA"/>
</dbReference>
<feature type="domain" description="Aminoglycoside phosphotransferase" evidence="1">
    <location>
        <begin position="29"/>
        <end position="263"/>
    </location>
</feature>
<dbReference type="InterPro" id="IPR051678">
    <property type="entry name" value="AGP_Transferase"/>
</dbReference>
<dbReference type="Proteomes" id="UP000451471">
    <property type="component" value="Unassembled WGS sequence"/>
</dbReference>
<dbReference type="CDD" id="cd05154">
    <property type="entry name" value="ACAD10_11_N-like"/>
    <property type="match status" value="1"/>
</dbReference>
<dbReference type="InterPro" id="IPR011009">
    <property type="entry name" value="Kinase-like_dom_sf"/>
</dbReference>
<evidence type="ECO:0000313" key="3">
    <source>
        <dbReference type="Proteomes" id="UP000451471"/>
    </source>
</evidence>
<dbReference type="GO" id="GO:0016740">
    <property type="term" value="F:transferase activity"/>
    <property type="evidence" value="ECO:0007669"/>
    <property type="project" value="UniProtKB-KW"/>
</dbReference>
<dbReference type="PANTHER" id="PTHR21310:SF40">
    <property type="entry name" value="AMINOGLYCOSIDE PHOSPHOTRANSFERASE DOMAIN-CONTAINING PROTEIN-RELATED"/>
    <property type="match status" value="1"/>
</dbReference>
<sequence>MTWSSPSVDADALRTTLSDALGEPVTDTAILGDGLNLVVAVTTVGERPRYVLRRPNKLRHTALFTDLRTEYAVLDRLEPTAIPAPEPVLFRDDESMLGDAFVVTTYLDGETVQRGDPLPERFRTAAGREALADGLVETLAAIHAVDTGPFESVCDRQSASRQVAHAVDRLDAVRDVTDREFPTLREVAGWLDEHAPAHSETTLVHGDFRPGNVLFSGDDRPTVTGVVDWETAMLGDPLTELGYLLLDWRDGEDPRLPLGDLEARYPDADLTVVHEMNDHGLSPFTTDPGSPTRREVVAHYESLTGRTFDHERFYRALAAFVMGVVWADLHRFRVETGAASDFEPMVEYVGLLASAIADGDVPL</sequence>
<comment type="caution">
    <text evidence="2">The sequence shown here is derived from an EMBL/GenBank/DDBJ whole genome shotgun (WGS) entry which is preliminary data.</text>
</comment>
<dbReference type="AlphaFoldDB" id="A0A6B0GJR7"/>
<dbReference type="PANTHER" id="PTHR21310">
    <property type="entry name" value="AMINOGLYCOSIDE PHOSPHOTRANSFERASE-RELATED-RELATED"/>
    <property type="match status" value="1"/>
</dbReference>
<dbReference type="Pfam" id="PF01636">
    <property type="entry name" value="APH"/>
    <property type="match status" value="1"/>
</dbReference>
<evidence type="ECO:0000259" key="1">
    <source>
        <dbReference type="Pfam" id="PF01636"/>
    </source>
</evidence>
<dbReference type="SUPFAM" id="SSF56112">
    <property type="entry name" value="Protein kinase-like (PK-like)"/>
    <property type="match status" value="1"/>
</dbReference>
<gene>
    <name evidence="2" type="ORF">GQS65_06280</name>
</gene>
<dbReference type="Gene3D" id="3.30.200.20">
    <property type="entry name" value="Phosphorylase Kinase, domain 1"/>
    <property type="match status" value="1"/>
</dbReference>
<organism evidence="2 3">
    <name type="scientific">Halomarina oriensis</name>
    <dbReference type="NCBI Taxonomy" id="671145"/>
    <lineage>
        <taxon>Archaea</taxon>
        <taxon>Methanobacteriati</taxon>
        <taxon>Methanobacteriota</taxon>
        <taxon>Stenosarchaea group</taxon>
        <taxon>Halobacteria</taxon>
        <taxon>Halobacteriales</taxon>
        <taxon>Natronomonadaceae</taxon>
        <taxon>Halomarina</taxon>
    </lineage>
</organism>
<keyword evidence="2" id="KW-0808">Transferase</keyword>
<name>A0A6B0GJR7_9EURY</name>
<dbReference type="Gene3D" id="3.90.1200.10">
    <property type="match status" value="1"/>
</dbReference>
<dbReference type="InterPro" id="IPR002575">
    <property type="entry name" value="Aminoglycoside_PTrfase"/>
</dbReference>